<name>A0A3S2YM87_9HYPH</name>
<protein>
    <submittedName>
        <fullName evidence="1">DUF952 domain-containing protein</fullName>
    </submittedName>
</protein>
<organism evidence="1 2">
    <name type="scientific">Methylobacterium oryzihabitans</name>
    <dbReference type="NCBI Taxonomy" id="2499852"/>
    <lineage>
        <taxon>Bacteria</taxon>
        <taxon>Pseudomonadati</taxon>
        <taxon>Pseudomonadota</taxon>
        <taxon>Alphaproteobacteria</taxon>
        <taxon>Hyphomicrobiales</taxon>
        <taxon>Methylobacteriaceae</taxon>
        <taxon>Methylobacterium</taxon>
    </lineage>
</organism>
<dbReference type="InterPro" id="IPR009297">
    <property type="entry name" value="DUF952"/>
</dbReference>
<dbReference type="EMBL" id="SACP01000028">
    <property type="protein sequence ID" value="RVU14642.1"/>
    <property type="molecule type" value="Genomic_DNA"/>
</dbReference>
<dbReference type="Gene3D" id="3.20.170.20">
    <property type="entry name" value="Protein of unknown function DUF952"/>
    <property type="match status" value="1"/>
</dbReference>
<keyword evidence="2" id="KW-1185">Reference proteome</keyword>
<evidence type="ECO:0000313" key="2">
    <source>
        <dbReference type="Proteomes" id="UP000286997"/>
    </source>
</evidence>
<gene>
    <name evidence="1" type="ORF">EOE48_22290</name>
</gene>
<sequence>MTLIYKICPAGLWREAEAAGRFDGAPVDRTDGYIHFSTAAQARETAGRHFAGQGDLVLVAVEAGALGAALRWEPSRGGALFPHLYAPLDLAAVRGTVPLPLGPDGAHVFPSGFEG</sequence>
<dbReference type="Pfam" id="PF06108">
    <property type="entry name" value="DUF952"/>
    <property type="match status" value="1"/>
</dbReference>
<proteinExistence type="predicted"/>
<comment type="caution">
    <text evidence="1">The sequence shown here is derived from an EMBL/GenBank/DDBJ whole genome shotgun (WGS) entry which is preliminary data.</text>
</comment>
<dbReference type="AlphaFoldDB" id="A0A3S2YM87"/>
<dbReference type="PANTHER" id="PTHR34129:SF1">
    <property type="entry name" value="DUF952 DOMAIN-CONTAINING PROTEIN"/>
    <property type="match status" value="1"/>
</dbReference>
<accession>A0A3S2YM87</accession>
<dbReference type="SUPFAM" id="SSF56399">
    <property type="entry name" value="ADP-ribosylation"/>
    <property type="match status" value="1"/>
</dbReference>
<reference evidence="1 2" key="1">
    <citation type="submission" date="2019-01" db="EMBL/GenBank/DDBJ databases">
        <authorList>
            <person name="Chen W.-M."/>
        </authorList>
    </citation>
    <scope>NUCLEOTIDE SEQUENCE [LARGE SCALE GENOMIC DNA]</scope>
    <source>
        <strain evidence="1 2">TER-1</strain>
    </source>
</reference>
<dbReference type="OrthoDB" id="9799937at2"/>
<dbReference type="RefSeq" id="WP_127733085.1">
    <property type="nucleotide sequence ID" value="NZ_SACP01000028.1"/>
</dbReference>
<dbReference type="PANTHER" id="PTHR34129">
    <property type="entry name" value="BLR1139 PROTEIN"/>
    <property type="match status" value="1"/>
</dbReference>
<evidence type="ECO:0000313" key="1">
    <source>
        <dbReference type="EMBL" id="RVU14642.1"/>
    </source>
</evidence>
<dbReference type="Proteomes" id="UP000286997">
    <property type="component" value="Unassembled WGS sequence"/>
</dbReference>